<accession>A0A6C0DWS9</accession>
<protein>
    <recommendedName>
        <fullName evidence="3">EamA domain-containing protein</fullName>
    </recommendedName>
</protein>
<keyword evidence="1" id="KW-0472">Membrane</keyword>
<feature type="transmembrane region" description="Helical" evidence="1">
    <location>
        <begin position="85"/>
        <end position="105"/>
    </location>
</feature>
<dbReference type="EMBL" id="MN739689">
    <property type="protein sequence ID" value="QHT21307.1"/>
    <property type="molecule type" value="Genomic_DNA"/>
</dbReference>
<evidence type="ECO:0008006" key="3">
    <source>
        <dbReference type="Google" id="ProtNLM"/>
    </source>
</evidence>
<organism evidence="2">
    <name type="scientific">viral metagenome</name>
    <dbReference type="NCBI Taxonomy" id="1070528"/>
    <lineage>
        <taxon>unclassified sequences</taxon>
        <taxon>metagenomes</taxon>
        <taxon>organismal metagenomes</taxon>
    </lineage>
</organism>
<dbReference type="AlphaFoldDB" id="A0A6C0DWS9"/>
<sequence length="119" mass="13171">MSVPTILALSAVEILGDVALKEYANDKGLMYLGIGIIGYIGVVILLIVNLQDSTILLVNNAWDGTSSILESVYAYVVLGERFENYFQYTGALFIILGLYLLKIPFAKDHPFHIPKGYKK</sequence>
<evidence type="ECO:0000313" key="2">
    <source>
        <dbReference type="EMBL" id="QHT21307.1"/>
    </source>
</evidence>
<name>A0A6C0DWS9_9ZZZZ</name>
<dbReference type="Gene3D" id="1.10.3730.20">
    <property type="match status" value="1"/>
</dbReference>
<reference evidence="2" key="1">
    <citation type="journal article" date="2020" name="Nature">
        <title>Giant virus diversity and host interactions through global metagenomics.</title>
        <authorList>
            <person name="Schulz F."/>
            <person name="Roux S."/>
            <person name="Paez-Espino D."/>
            <person name="Jungbluth S."/>
            <person name="Walsh D.A."/>
            <person name="Denef V.J."/>
            <person name="McMahon K.D."/>
            <person name="Konstantinidis K.T."/>
            <person name="Eloe-Fadrosh E.A."/>
            <person name="Kyrpides N.C."/>
            <person name="Woyke T."/>
        </authorList>
    </citation>
    <scope>NUCLEOTIDE SEQUENCE</scope>
    <source>
        <strain evidence="2">GVMAG-M-3300023174-92</strain>
    </source>
</reference>
<dbReference type="InterPro" id="IPR037185">
    <property type="entry name" value="EmrE-like"/>
</dbReference>
<feature type="transmembrane region" description="Helical" evidence="1">
    <location>
        <begin position="29"/>
        <end position="50"/>
    </location>
</feature>
<evidence type="ECO:0000256" key="1">
    <source>
        <dbReference type="SAM" id="Phobius"/>
    </source>
</evidence>
<keyword evidence="1" id="KW-0812">Transmembrane</keyword>
<keyword evidence="1" id="KW-1133">Transmembrane helix</keyword>
<dbReference type="SUPFAM" id="SSF103481">
    <property type="entry name" value="Multidrug resistance efflux transporter EmrE"/>
    <property type="match status" value="1"/>
</dbReference>
<proteinExistence type="predicted"/>